<dbReference type="EMBL" id="JAENGY010000551">
    <property type="protein sequence ID" value="KAG6960549.1"/>
    <property type="molecule type" value="Genomic_DNA"/>
</dbReference>
<dbReference type="Proteomes" id="UP000709295">
    <property type="component" value="Unassembled WGS sequence"/>
</dbReference>
<keyword evidence="2" id="KW-1185">Reference proteome</keyword>
<reference evidence="1" key="1">
    <citation type="submission" date="2021-01" db="EMBL/GenBank/DDBJ databases">
        <title>Phytophthora aleatoria, a newly-described species from Pinus radiata is distinct from Phytophthora cactorum isolates based on comparative genomics.</title>
        <authorList>
            <person name="Mcdougal R."/>
            <person name="Panda P."/>
            <person name="Williams N."/>
            <person name="Studholme D.J."/>
        </authorList>
    </citation>
    <scope>NUCLEOTIDE SEQUENCE</scope>
    <source>
        <strain evidence="1">NZFS 4037</strain>
    </source>
</reference>
<evidence type="ECO:0000313" key="1">
    <source>
        <dbReference type="EMBL" id="KAG6960549.1"/>
    </source>
</evidence>
<protein>
    <submittedName>
        <fullName evidence="1">Uncharacterized protein</fullName>
    </submittedName>
</protein>
<evidence type="ECO:0000313" key="2">
    <source>
        <dbReference type="Proteomes" id="UP000709295"/>
    </source>
</evidence>
<gene>
    <name evidence="1" type="ORF">JG688_00009538</name>
</gene>
<dbReference type="AlphaFoldDB" id="A0A8J5J5W6"/>
<organism evidence="1 2">
    <name type="scientific">Phytophthora aleatoria</name>
    <dbReference type="NCBI Taxonomy" id="2496075"/>
    <lineage>
        <taxon>Eukaryota</taxon>
        <taxon>Sar</taxon>
        <taxon>Stramenopiles</taxon>
        <taxon>Oomycota</taxon>
        <taxon>Peronosporomycetes</taxon>
        <taxon>Peronosporales</taxon>
        <taxon>Peronosporaceae</taxon>
        <taxon>Phytophthora</taxon>
    </lineage>
</organism>
<sequence>MINDGSKLRIHRPIGCEYVNSFNSVSMSALKCNHGVQFVLSGAKDASARRQTALLLRGQSPLAKYRIFLQSGDSDQVWLLQKYNEKWRAYYHDQRANDGAGSVEEGLLRSRAPSSATSVSECFDRERVKPDWVNDVATDAIPHDFLDGTNMPTPDTTTSRLNSDAVAPVGTVANLDGAITCTSKNYRSASYLTGLPLSASVPTQLKFPSRPKATTTSELKPLSILSRRLQFE</sequence>
<name>A0A8J5J5W6_9STRA</name>
<proteinExistence type="predicted"/>
<accession>A0A8J5J5W6</accession>
<comment type="caution">
    <text evidence="1">The sequence shown here is derived from an EMBL/GenBank/DDBJ whole genome shotgun (WGS) entry which is preliminary data.</text>
</comment>